<dbReference type="InterPro" id="IPR008902">
    <property type="entry name" value="Rhamnosid_concanavalin"/>
</dbReference>
<dbReference type="Pfam" id="PF00884">
    <property type="entry name" value="Sulfatase"/>
    <property type="match status" value="1"/>
</dbReference>
<dbReference type="Gene3D" id="3.40.720.10">
    <property type="entry name" value="Alkaline Phosphatase, subunit A"/>
    <property type="match status" value="1"/>
</dbReference>
<dbReference type="Gene3D" id="1.50.10.10">
    <property type="match status" value="1"/>
</dbReference>
<evidence type="ECO:0000259" key="8">
    <source>
        <dbReference type="Pfam" id="PF17390"/>
    </source>
</evidence>
<dbReference type="Proteomes" id="UP001501433">
    <property type="component" value="Unassembled WGS sequence"/>
</dbReference>
<dbReference type="CDD" id="cd16031">
    <property type="entry name" value="G6S_like"/>
    <property type="match status" value="1"/>
</dbReference>
<dbReference type="InterPro" id="IPR008928">
    <property type="entry name" value="6-hairpin_glycosidase_sf"/>
</dbReference>
<dbReference type="InterPro" id="IPR012341">
    <property type="entry name" value="6hp_glycosidase-like_sf"/>
</dbReference>
<evidence type="ECO:0000256" key="2">
    <source>
        <dbReference type="ARBA" id="ARBA00012652"/>
    </source>
</evidence>
<evidence type="ECO:0000256" key="3">
    <source>
        <dbReference type="ARBA" id="ARBA00022801"/>
    </source>
</evidence>
<evidence type="ECO:0000259" key="7">
    <source>
        <dbReference type="Pfam" id="PF17389"/>
    </source>
</evidence>
<feature type="domain" description="Alpha-L-rhamnosidase six-hairpin glycosidase" evidence="7">
    <location>
        <begin position="730"/>
        <end position="1069"/>
    </location>
</feature>
<organism evidence="9 10">
    <name type="scientific">Litoribaculum gwangyangense</name>
    <dbReference type="NCBI Taxonomy" id="1130722"/>
    <lineage>
        <taxon>Bacteria</taxon>
        <taxon>Pseudomonadati</taxon>
        <taxon>Bacteroidota</taxon>
        <taxon>Flavobacteriia</taxon>
        <taxon>Flavobacteriales</taxon>
        <taxon>Flavobacteriaceae</taxon>
        <taxon>Litoribaculum</taxon>
    </lineage>
</organism>
<dbReference type="Pfam" id="PF17389">
    <property type="entry name" value="Bac_rhamnosid6H"/>
    <property type="match status" value="1"/>
</dbReference>
<sequence length="1175" mass="135281">MQRQNFLIFIISILYNFTPIHAQQNNTSEKPNIIFILTDDQRFDAIGYAGNQFVETPEMDNLAKSGTYFHSAIVTTPICAASRASILTGLHERTHNYNFQTGNIREEYMTNSYPKLLKDNGYYTGFFGKYGVNYGGLDKQFDEYDEYDRNNRFKDRRGYFYKTIDNDTVHLTRYTGQQALDFIEKNATNDKPFCLSLSFSAPHAHDGAPEQYFWQTETDGLLQNTTIPEPALSDDKYFLAQPKMVREGFNRLRWTWRYDTPEKYQHSLKGYYRMISGIDFEIKKIREKLKEKGVDKNTVIILMGDNGYFLGERQFAGKWLMYDNSIRVPLIVFDPRVDKHQDINDMALNIDVPQTIADLAGVKAPDTWQGKSLMPIVKQETKSIGRDTILIEHLWDFEPIPPSEGVRTKKWKYFRYVNDKSLEELYDLEKDPQEVKNLIGKKKYKEVADKLRAKLEELIKKNSDEYRTAPTDLTVELIREPQSDVEIFDLKPEFGWTVPLGAKFQGAYQILVASSLKNIDNNNGDVWDSGRVASSKSTDVEYAGNPLELGKTYYWKVRIWEQENRLVDYSEAQKFTTGKSDSYIISTENKYNIEKIKPAKFEKRGEVYFMDFGKAAFATVNFSYNAQTPHTLKVRIGEMMDDNGHVNRTPPAKSNIRYQEVAVNVVPGKTEYQIEIVPDKRNTLPNKAIALPKGFPVLMPFRYAEIEGAQEAINAEDVIQLAHFSYWDEAASSFESDNDILNQVWDLCKYSIKATTFNGLYVDGERERIPYEADAYLNQLSHYTTDREYAMARRTIEYFMEHPTWPTEWQQHVALLIYADYMYTGNTELIERYYEPLKHKTLFELSNEDGLITSTKVTEEFMYKLGFKPGYNKPLTDIVDWPNANFMQSGNEGERDGFVFMPYSTVINSFFYENMKIMAEFAKLLGKTQEALDFEYRAAKAKKAVNEQMFDKERGVYVDGIGTDHASLHANMMPLAFGLVPEEHFNSVVDYVKSREMACSVYGAQFLMDGLYNAGESDYALDLLASKAKRSWYNMIRVGSTITLEAWDYDYKVNLDWNHAWGAVPANVIPRGLWGIKPKTPGFGVASIKPQMSKLKSSEIEVPTVRGAINAKYTYNGARLQTYEIEIPGNMVAEFSLNDLDGKDLIHNGEKVPSAFDYLRLSPGKHIIQLKINSF</sequence>
<dbReference type="PANTHER" id="PTHR33307:SF6">
    <property type="entry name" value="ALPHA-RHAMNOSIDASE (EUROFUNG)-RELATED"/>
    <property type="match status" value="1"/>
</dbReference>
<dbReference type="PANTHER" id="PTHR33307">
    <property type="entry name" value="ALPHA-RHAMNOSIDASE (EUROFUNG)"/>
    <property type="match status" value="1"/>
</dbReference>
<feature type="domain" description="Sulfatase N-terminal" evidence="5">
    <location>
        <begin position="31"/>
        <end position="362"/>
    </location>
</feature>
<comment type="catalytic activity">
    <reaction evidence="1">
        <text>Hydrolysis of terminal non-reducing alpha-L-rhamnose residues in alpha-L-rhamnosides.</text>
        <dbReference type="EC" id="3.2.1.40"/>
    </reaction>
</comment>
<evidence type="ECO:0000313" key="10">
    <source>
        <dbReference type="Proteomes" id="UP001501433"/>
    </source>
</evidence>
<dbReference type="InterPro" id="IPR000917">
    <property type="entry name" value="Sulfatase_N"/>
</dbReference>
<dbReference type="EMBL" id="BAABJW010000004">
    <property type="protein sequence ID" value="GAA4814652.1"/>
    <property type="molecule type" value="Genomic_DNA"/>
</dbReference>
<dbReference type="InterPro" id="IPR013783">
    <property type="entry name" value="Ig-like_fold"/>
</dbReference>
<dbReference type="EC" id="3.2.1.40" evidence="2"/>
<feature type="coiled-coil region" evidence="4">
    <location>
        <begin position="441"/>
        <end position="468"/>
    </location>
</feature>
<evidence type="ECO:0000313" key="9">
    <source>
        <dbReference type="EMBL" id="GAA4814652.1"/>
    </source>
</evidence>
<dbReference type="Pfam" id="PF25788">
    <property type="entry name" value="Ig_Rha78A_N"/>
    <property type="match status" value="1"/>
</dbReference>
<dbReference type="Pfam" id="PF17390">
    <property type="entry name" value="Bac_rhamnosid_C"/>
    <property type="match status" value="1"/>
</dbReference>
<dbReference type="InterPro" id="IPR035398">
    <property type="entry name" value="Bac_rhamnosid_C"/>
</dbReference>
<feature type="domain" description="Alpha-L-rhamnosidase concanavalin-like" evidence="6">
    <location>
        <begin position="604"/>
        <end position="719"/>
    </location>
</feature>
<evidence type="ECO:0000259" key="5">
    <source>
        <dbReference type="Pfam" id="PF00884"/>
    </source>
</evidence>
<proteinExistence type="predicted"/>
<feature type="domain" description="Alpha-L-rhamnosidase C-terminal" evidence="8">
    <location>
        <begin position="1075"/>
        <end position="1143"/>
    </location>
</feature>
<keyword evidence="10" id="KW-1185">Reference proteome</keyword>
<comment type="caution">
    <text evidence="9">The sequence shown here is derived from an EMBL/GenBank/DDBJ whole genome shotgun (WGS) entry which is preliminary data.</text>
</comment>
<protein>
    <recommendedName>
        <fullName evidence="2">alpha-L-rhamnosidase</fullName>
        <ecNumber evidence="2">3.2.1.40</ecNumber>
    </recommendedName>
</protein>
<dbReference type="InterPro" id="IPR017850">
    <property type="entry name" value="Alkaline_phosphatase_core_sf"/>
</dbReference>
<evidence type="ECO:0000259" key="6">
    <source>
        <dbReference type="Pfam" id="PF05592"/>
    </source>
</evidence>
<dbReference type="Gene3D" id="2.60.120.260">
    <property type="entry name" value="Galactose-binding domain-like"/>
    <property type="match status" value="1"/>
</dbReference>
<dbReference type="InterPro" id="IPR035396">
    <property type="entry name" value="Bac_rhamnosid6H"/>
</dbReference>
<name>A0ABP9CRL0_9FLAO</name>
<dbReference type="Gene3D" id="2.60.40.10">
    <property type="entry name" value="Immunoglobulins"/>
    <property type="match status" value="1"/>
</dbReference>
<keyword evidence="4" id="KW-0175">Coiled coil</keyword>
<dbReference type="Gene3D" id="2.60.420.10">
    <property type="entry name" value="Maltose phosphorylase, domain 3"/>
    <property type="match status" value="1"/>
</dbReference>
<dbReference type="SUPFAM" id="SSF48208">
    <property type="entry name" value="Six-hairpin glycosidases"/>
    <property type="match status" value="1"/>
</dbReference>
<evidence type="ECO:0000256" key="1">
    <source>
        <dbReference type="ARBA" id="ARBA00001445"/>
    </source>
</evidence>
<evidence type="ECO:0000256" key="4">
    <source>
        <dbReference type="SAM" id="Coils"/>
    </source>
</evidence>
<reference evidence="10" key="1">
    <citation type="journal article" date="2019" name="Int. J. Syst. Evol. Microbiol.">
        <title>The Global Catalogue of Microorganisms (GCM) 10K type strain sequencing project: providing services to taxonomists for standard genome sequencing and annotation.</title>
        <authorList>
            <consortium name="The Broad Institute Genomics Platform"/>
            <consortium name="The Broad Institute Genome Sequencing Center for Infectious Disease"/>
            <person name="Wu L."/>
            <person name="Ma J."/>
        </authorList>
    </citation>
    <scope>NUCLEOTIDE SEQUENCE [LARGE SCALE GENOMIC DNA]</scope>
    <source>
        <strain evidence="10">JCM 18325</strain>
    </source>
</reference>
<dbReference type="Pfam" id="PF05592">
    <property type="entry name" value="Bac_rhamnosid"/>
    <property type="match status" value="1"/>
</dbReference>
<dbReference type="RefSeq" id="WP_345277141.1">
    <property type="nucleotide sequence ID" value="NZ_BAABJW010000004.1"/>
</dbReference>
<dbReference type="SUPFAM" id="SSF53649">
    <property type="entry name" value="Alkaline phosphatase-like"/>
    <property type="match status" value="1"/>
</dbReference>
<gene>
    <name evidence="9" type="ORF">GCM10023330_23080</name>
</gene>
<keyword evidence="3" id="KW-0378">Hydrolase</keyword>
<accession>A0ABP9CRL0</accession>
<dbReference type="InterPro" id="IPR016007">
    <property type="entry name" value="Alpha_rhamnosid"/>
</dbReference>